<accession>A0A0D6NGY4</accession>
<proteinExistence type="predicted"/>
<sequence>MASGLAGRAKTSTLEAPIGATMAGKVAGVTNPVKTRQAIMPHTAPNPANIAYGAFCKAVLTRVKYAKKLITAVLIKKQIRKS</sequence>
<dbReference type="Proteomes" id="UP000032670">
    <property type="component" value="Unassembled WGS sequence"/>
</dbReference>
<gene>
    <name evidence="1" type="ORF">Abor_007_060</name>
</gene>
<protein>
    <submittedName>
        <fullName evidence="1">Uncharacterized protein</fullName>
    </submittedName>
</protein>
<dbReference type="STRING" id="1231341.Abor_007_060"/>
<keyword evidence="2" id="KW-1185">Reference proteome</keyword>
<dbReference type="AlphaFoldDB" id="A0A0D6NGY4"/>
<organism evidence="1 2">
    <name type="scientific">Acetobacter orientalis</name>
    <dbReference type="NCBI Taxonomy" id="146474"/>
    <lineage>
        <taxon>Bacteria</taxon>
        <taxon>Pseudomonadati</taxon>
        <taxon>Pseudomonadota</taxon>
        <taxon>Alphaproteobacteria</taxon>
        <taxon>Acetobacterales</taxon>
        <taxon>Acetobacteraceae</taxon>
        <taxon>Acetobacter</taxon>
    </lineage>
</organism>
<comment type="caution">
    <text evidence="1">The sequence shown here is derived from an EMBL/GenBank/DDBJ whole genome shotgun (WGS) entry which is preliminary data.</text>
</comment>
<evidence type="ECO:0000313" key="1">
    <source>
        <dbReference type="EMBL" id="GAN65312.1"/>
    </source>
</evidence>
<reference evidence="1 2" key="1">
    <citation type="submission" date="2012-11" db="EMBL/GenBank/DDBJ databases">
        <title>Whole genome sequence of Acetobacter orientalis 21F-2.</title>
        <authorList>
            <person name="Azuma Y."/>
            <person name="Higashiura N."/>
            <person name="Hirakawa H."/>
            <person name="Matsushita K."/>
        </authorList>
    </citation>
    <scope>NUCLEOTIDE SEQUENCE [LARGE SCALE GENOMIC DNA]</scope>
    <source>
        <strain evidence="1 2">21F-2</strain>
    </source>
</reference>
<evidence type="ECO:0000313" key="2">
    <source>
        <dbReference type="Proteomes" id="UP000032670"/>
    </source>
</evidence>
<dbReference type="EMBL" id="BAMX01000007">
    <property type="protein sequence ID" value="GAN65312.1"/>
    <property type="molecule type" value="Genomic_DNA"/>
</dbReference>
<name>A0A0D6NGY4_9PROT</name>